<dbReference type="Proteomes" id="UP001497744">
    <property type="component" value="Unassembled WGS sequence"/>
</dbReference>
<evidence type="ECO:0000313" key="6">
    <source>
        <dbReference type="Proteomes" id="UP001497744"/>
    </source>
</evidence>
<dbReference type="SMART" id="SM01099">
    <property type="entry name" value="CPW_WPC"/>
    <property type="match status" value="1"/>
</dbReference>
<feature type="compositionally biased region" description="Gly residues" evidence="1">
    <location>
        <begin position="738"/>
        <end position="749"/>
    </location>
</feature>
<accession>A0AAV4LWM2</accession>
<dbReference type="GeneID" id="94195781"/>
<dbReference type="Pfam" id="PF09717">
    <property type="entry name" value="CPW_WPC"/>
    <property type="match status" value="1"/>
</dbReference>
<keyword evidence="3" id="KW-0732">Signal</keyword>
<comment type="caution">
    <text evidence="5">The sequence shown here is derived from an EMBL/GenBank/DDBJ whole genome shotgun (WGS) entry which is preliminary data.</text>
</comment>
<name>A0AAV4LWM2_BABCB</name>
<evidence type="ECO:0000313" key="5">
    <source>
        <dbReference type="EMBL" id="GIX64300.1"/>
    </source>
</evidence>
<keyword evidence="6" id="KW-1185">Reference proteome</keyword>
<evidence type="ECO:0000256" key="2">
    <source>
        <dbReference type="SAM" id="Phobius"/>
    </source>
</evidence>
<sequence>MKTLAWVVAAICSLQDVGAMYKKAGRAEHLADDQSLNVSQSMGSVTSTTTMNLDAGDPNILPTAHNLEHSLLHKLEEKAVEIKREHPTKKHMDEQKKEADAKHEHTIHLCQRDYSQPCPLGFKHIAAEDGGHRCIPPSSYTGPCMGQDLVYRAMPAEEKASWATSCLANWPCVRCRRRYSDLCPEKWELDKRDNTSKGMSARFQAAKSRLRLDDVLHLVDHLGSRRDVRRHQRGAHLALARSLLPLAGLGQAHAVLLLNRLEASLARHLDGLGETPNVTEQLVNAHLVDLLVRITHVLDGLAKQDHDVLVLVLHEGNLGLGVLHEVAHDGHELVAGVLQTLGSGDGVGDALHVVLELCDVALQSRHVNFGAVLADAQLVVNLEHSLVLAGNEVADVLHQGFHGLGGGAELVQLGEGGGLETLGVALLGVALVQRVADLEDHVGEHVQTRARHDGLAAVHDALERSDDLLEVLLEGQRHVVRLQALLQQRNGRNDRDELLGAVHGVHVAARLDVLLHDVYLLGRRQERHEPLGGLDVQDAGVEAHHGVLQLLEGVLGELGEPDVHVVGALRVGEQVEHLGLGHDGHARLGCGLGEGLLDLGLLDVGQPLGAREQGALRVVAEDGVPEEPADAGVVDQRCLPPALGLGREPFLQRGGRESLWRALLQRRRGLLGLGRGLFQNGHDLGHAAAWAVAIPGAASTLLFRGGALRLLLRLPLHLLGLLPQVGQHRRGQVHAKPGGQGARGAGQRLGGRARNQRGEAEVVQALSGQQFAVRLDLGLLGWLGGVFLGSAARAVLLHQLEREARLRQR</sequence>
<keyword evidence="2" id="KW-0812">Transmembrane</keyword>
<gene>
    <name evidence="5" type="ORF">BcabD6B2_37350</name>
</gene>
<feature type="signal peptide" evidence="3">
    <location>
        <begin position="1"/>
        <end position="19"/>
    </location>
</feature>
<dbReference type="InterPro" id="IPR006387">
    <property type="entry name" value="CPW_WPC_dom"/>
</dbReference>
<feature type="domain" description="CPW-WPC" evidence="4">
    <location>
        <begin position="110"/>
        <end position="174"/>
    </location>
</feature>
<dbReference type="NCBIfam" id="TIGR01492">
    <property type="entry name" value="CPW_WPC"/>
    <property type="match status" value="1"/>
</dbReference>
<proteinExistence type="predicted"/>
<keyword evidence="2" id="KW-0472">Membrane</keyword>
<protein>
    <submittedName>
        <fullName evidence="5">CPW-WPC family protein</fullName>
    </submittedName>
</protein>
<organism evidence="5 6">
    <name type="scientific">Babesia caballi</name>
    <dbReference type="NCBI Taxonomy" id="5871"/>
    <lineage>
        <taxon>Eukaryota</taxon>
        <taxon>Sar</taxon>
        <taxon>Alveolata</taxon>
        <taxon>Apicomplexa</taxon>
        <taxon>Aconoidasida</taxon>
        <taxon>Piroplasmida</taxon>
        <taxon>Babesiidae</taxon>
        <taxon>Babesia</taxon>
    </lineage>
</organism>
<dbReference type="EMBL" id="BPLF01000003">
    <property type="protein sequence ID" value="GIX64300.1"/>
    <property type="molecule type" value="Genomic_DNA"/>
</dbReference>
<evidence type="ECO:0000256" key="1">
    <source>
        <dbReference type="SAM" id="MobiDB-lite"/>
    </source>
</evidence>
<dbReference type="RefSeq" id="XP_067716369.1">
    <property type="nucleotide sequence ID" value="XM_067860268.1"/>
</dbReference>
<evidence type="ECO:0000259" key="4">
    <source>
        <dbReference type="SMART" id="SM01099"/>
    </source>
</evidence>
<dbReference type="AlphaFoldDB" id="A0AAV4LWM2"/>
<feature type="chain" id="PRO_5043629696" evidence="3">
    <location>
        <begin position="20"/>
        <end position="809"/>
    </location>
</feature>
<feature type="region of interest" description="Disordered" evidence="1">
    <location>
        <begin position="84"/>
        <end position="104"/>
    </location>
</feature>
<reference evidence="5 6" key="1">
    <citation type="submission" date="2021-06" db="EMBL/GenBank/DDBJ databases">
        <title>Genome sequence of Babesia caballi.</title>
        <authorList>
            <person name="Yamagishi J."/>
            <person name="Kidaka T."/>
            <person name="Ochi A."/>
        </authorList>
    </citation>
    <scope>NUCLEOTIDE SEQUENCE [LARGE SCALE GENOMIC DNA]</scope>
    <source>
        <strain evidence="5">USDA-D6B2</strain>
    </source>
</reference>
<feature type="transmembrane region" description="Helical" evidence="2">
    <location>
        <begin position="779"/>
        <end position="800"/>
    </location>
</feature>
<evidence type="ECO:0000256" key="3">
    <source>
        <dbReference type="SAM" id="SignalP"/>
    </source>
</evidence>
<feature type="region of interest" description="Disordered" evidence="1">
    <location>
        <begin position="731"/>
        <end position="753"/>
    </location>
</feature>
<keyword evidence="2" id="KW-1133">Transmembrane helix</keyword>